<protein>
    <recommendedName>
        <fullName evidence="14">Transmembrane protein 132C</fullName>
    </recommendedName>
</protein>
<dbReference type="EMBL" id="JAPTMU010000006">
    <property type="protein sequence ID" value="KAJ4942139.1"/>
    <property type="molecule type" value="Genomic_DNA"/>
</dbReference>
<feature type="domain" description="Transmembrane protein TMEM132 fifth" evidence="10">
    <location>
        <begin position="130"/>
        <end position="273"/>
    </location>
</feature>
<evidence type="ECO:0000256" key="3">
    <source>
        <dbReference type="ARBA" id="ARBA00022692"/>
    </source>
</evidence>
<feature type="transmembrane region" description="Helical" evidence="7">
    <location>
        <begin position="521"/>
        <end position="546"/>
    </location>
</feature>
<comment type="similarity">
    <text evidence="2">Belongs to the TMEM132 family.</text>
</comment>
<feature type="region of interest" description="Disordered" evidence="6">
    <location>
        <begin position="1"/>
        <end position="24"/>
    </location>
</feature>
<evidence type="ECO:0000259" key="11">
    <source>
        <dbReference type="Pfam" id="PF23487"/>
    </source>
</evidence>
<keyword evidence="4 7" id="KW-1133">Transmembrane helix</keyword>
<evidence type="ECO:0008006" key="14">
    <source>
        <dbReference type="Google" id="ProtNLM"/>
    </source>
</evidence>
<evidence type="ECO:0000259" key="8">
    <source>
        <dbReference type="Pfam" id="PF15706"/>
    </source>
</evidence>
<evidence type="ECO:0000256" key="2">
    <source>
        <dbReference type="ARBA" id="ARBA00006166"/>
    </source>
</evidence>
<dbReference type="Pfam" id="PF15706">
    <property type="entry name" value="TMEM132_C"/>
    <property type="match status" value="1"/>
</dbReference>
<sequence>PPGPQLNGQTAGAPESLHSTRASISQSTQQLPPISLCSSLSHQDSEILNTAVLTGKTVAVPVKVVTVGIDASVTDISEAVKCSSTDEDVVKVQRSPRYPSLLFLSVEHIILFKVVAGILHQWGAQKCVGQIEVSDTELSQIKGWRVPVMATSQRSQASPKSTRDSEDEDDEDRRGRSCTLQYQHAIVRVLTHFVAESADPRGQTSFMLGTDWQVDITELVWDFLKVEDPQIAKILDRRILVGLDMGMTTIQVLSPLSDSILAEKTVTVVDDKVTITELGVQLVTGLSMSLQLSTGSNRAILATTTTQEILQSPKQEALISAWLQFSDGSVAPLDLYNPDFFVLTATSLDEEIVTVQQNPSWKWPVIVTEAEGQGLLVRVEMTVCETCQKFKRRSILAAGNCNVRVKFGRSDSARGRGSDYSPDVDDMENRGRLSPSQDRTGPITHYYGSSISDMEDGVLRRATTTRSAILHRPNGDKRSDDGSQNMPIDFADFPAQVDLPRGRNMDDDLIQTARGLTDLEIGMYALLGVFCLAILVFLINCISYTLKYRHKELSIEGQENMNHAHDWVWLGNEAELLESQISLSPQQEEQTSMIDSSSGLEEGSHLLNGGSAQKNVQGQVHRGADTGCTVKDSKGDSPTTKRKRVKFTTFTTIPSDSNYPTVNTLTGSHCQDIKWVCQDVELGDSKELHNYMERLSDSALKEVA</sequence>
<evidence type="ECO:0000256" key="4">
    <source>
        <dbReference type="ARBA" id="ARBA00022989"/>
    </source>
</evidence>
<dbReference type="PANTHER" id="PTHR13388">
    <property type="entry name" value="DETONATOR, ISOFORM E"/>
    <property type="match status" value="1"/>
</dbReference>
<dbReference type="Pfam" id="PF23487">
    <property type="entry name" value="Ig_TMEM132_6th"/>
    <property type="match status" value="1"/>
</dbReference>
<dbReference type="InterPro" id="IPR055423">
    <property type="entry name" value="Ig_TMEM132_5th"/>
</dbReference>
<keyword evidence="5 7" id="KW-0472">Membrane</keyword>
<dbReference type="InterPro" id="IPR055424">
    <property type="entry name" value="Ig_TMEM132_6th"/>
</dbReference>
<evidence type="ECO:0000259" key="10">
    <source>
        <dbReference type="Pfam" id="PF23486"/>
    </source>
</evidence>
<accession>A0AAD6BHE0</accession>
<feature type="compositionally biased region" description="Polar residues" evidence="6">
    <location>
        <begin position="1"/>
        <end position="10"/>
    </location>
</feature>
<evidence type="ECO:0000313" key="12">
    <source>
        <dbReference type="EMBL" id="KAJ4942139.1"/>
    </source>
</evidence>
<dbReference type="Pfam" id="PF16070">
    <property type="entry name" value="Ig_TMEM132_4th"/>
    <property type="match status" value="1"/>
</dbReference>
<dbReference type="InterPro" id="IPR026307">
    <property type="entry name" value="TMEM132"/>
</dbReference>
<name>A0AAD6BHE0_9TELE</name>
<feature type="region of interest" description="Disordered" evidence="6">
    <location>
        <begin position="618"/>
        <end position="643"/>
    </location>
</feature>
<dbReference type="AlphaFoldDB" id="A0AAD6BHE0"/>
<dbReference type="PANTHER" id="PTHR13388:SF4">
    <property type="entry name" value="TRANSMEMBRANE PROTEIN 132C"/>
    <property type="match status" value="1"/>
</dbReference>
<feature type="region of interest" description="Disordered" evidence="6">
    <location>
        <begin position="411"/>
        <end position="440"/>
    </location>
</feature>
<feature type="domain" description="Transmembrane protein TMEM132 sixth" evidence="11">
    <location>
        <begin position="274"/>
        <end position="389"/>
    </location>
</feature>
<keyword evidence="13" id="KW-1185">Reference proteome</keyword>
<comment type="caution">
    <text evidence="12">The sequence shown here is derived from an EMBL/GenBank/DDBJ whole genome shotgun (WGS) entry which is preliminary data.</text>
</comment>
<dbReference type="InterPro" id="IPR031437">
    <property type="entry name" value="Ig_TMEM132_4th"/>
</dbReference>
<feature type="compositionally biased region" description="Polar residues" evidence="6">
    <location>
        <begin position="150"/>
        <end position="160"/>
    </location>
</feature>
<evidence type="ECO:0000313" key="13">
    <source>
        <dbReference type="Proteomes" id="UP001219934"/>
    </source>
</evidence>
<feature type="non-terminal residue" evidence="12">
    <location>
        <position position="1"/>
    </location>
</feature>
<gene>
    <name evidence="12" type="ORF">JOQ06_012007</name>
</gene>
<dbReference type="Proteomes" id="UP001219934">
    <property type="component" value="Unassembled WGS sequence"/>
</dbReference>
<dbReference type="Pfam" id="PF23486">
    <property type="entry name" value="Ig_TMEM132_5th"/>
    <property type="match status" value="1"/>
</dbReference>
<dbReference type="InterPro" id="IPR031436">
    <property type="entry name" value="TMEM132_C"/>
</dbReference>
<dbReference type="GO" id="GO:0016020">
    <property type="term" value="C:membrane"/>
    <property type="evidence" value="ECO:0007669"/>
    <property type="project" value="UniProtKB-SubCell"/>
</dbReference>
<evidence type="ECO:0000256" key="5">
    <source>
        <dbReference type="ARBA" id="ARBA00023136"/>
    </source>
</evidence>
<evidence type="ECO:0000256" key="6">
    <source>
        <dbReference type="SAM" id="MobiDB-lite"/>
    </source>
</evidence>
<proteinExistence type="inferred from homology"/>
<keyword evidence="3 7" id="KW-0812">Transmembrane</keyword>
<comment type="subcellular location">
    <subcellularLocation>
        <location evidence="1">Membrane</location>
        <topology evidence="1">Single-pass type I membrane protein</topology>
    </subcellularLocation>
</comment>
<feature type="domain" description="Transmembrane protein family 132 fourth" evidence="9">
    <location>
        <begin position="43"/>
        <end position="95"/>
    </location>
</feature>
<feature type="region of interest" description="Disordered" evidence="6">
    <location>
        <begin position="465"/>
        <end position="487"/>
    </location>
</feature>
<organism evidence="12 13">
    <name type="scientific">Pogonophryne albipinna</name>
    <dbReference type="NCBI Taxonomy" id="1090488"/>
    <lineage>
        <taxon>Eukaryota</taxon>
        <taxon>Metazoa</taxon>
        <taxon>Chordata</taxon>
        <taxon>Craniata</taxon>
        <taxon>Vertebrata</taxon>
        <taxon>Euteleostomi</taxon>
        <taxon>Actinopterygii</taxon>
        <taxon>Neopterygii</taxon>
        <taxon>Teleostei</taxon>
        <taxon>Neoteleostei</taxon>
        <taxon>Acanthomorphata</taxon>
        <taxon>Eupercaria</taxon>
        <taxon>Perciformes</taxon>
        <taxon>Notothenioidei</taxon>
        <taxon>Pogonophryne</taxon>
    </lineage>
</organism>
<evidence type="ECO:0000256" key="7">
    <source>
        <dbReference type="SAM" id="Phobius"/>
    </source>
</evidence>
<evidence type="ECO:0000256" key="1">
    <source>
        <dbReference type="ARBA" id="ARBA00004479"/>
    </source>
</evidence>
<evidence type="ECO:0000259" key="9">
    <source>
        <dbReference type="Pfam" id="PF16070"/>
    </source>
</evidence>
<feature type="region of interest" description="Disordered" evidence="6">
    <location>
        <begin position="150"/>
        <end position="176"/>
    </location>
</feature>
<feature type="domain" description="Transmembrane protein TMEM132 C-terminal" evidence="8">
    <location>
        <begin position="493"/>
        <end position="575"/>
    </location>
</feature>
<reference evidence="12" key="1">
    <citation type="submission" date="2022-11" db="EMBL/GenBank/DDBJ databases">
        <title>Chromosome-level genome of Pogonophryne albipinna.</title>
        <authorList>
            <person name="Jo E."/>
        </authorList>
    </citation>
    <scope>NUCLEOTIDE SEQUENCE</scope>
    <source>
        <strain evidence="12">SGF0006</strain>
        <tissue evidence="12">Muscle</tissue>
    </source>
</reference>